<dbReference type="PANTHER" id="PTHR42852:SF6">
    <property type="entry name" value="THIOL:DISULFIDE INTERCHANGE PROTEIN DSBE"/>
    <property type="match status" value="1"/>
</dbReference>
<reference evidence="7 8" key="1">
    <citation type="submission" date="2018-04" db="EMBL/GenBank/DDBJ databases">
        <title>Pedobacter chongqingensis sp. nov., isolated from a rottenly hemp rope.</title>
        <authorList>
            <person name="Cai Y."/>
        </authorList>
    </citation>
    <scope>NUCLEOTIDE SEQUENCE [LARGE SCALE GENOMIC DNA]</scope>
    <source>
        <strain evidence="7 8">FJ4-8</strain>
    </source>
</reference>
<dbReference type="Gene3D" id="3.40.30.10">
    <property type="entry name" value="Glutaredoxin"/>
    <property type="match status" value="1"/>
</dbReference>
<dbReference type="InterPro" id="IPR000866">
    <property type="entry name" value="AhpC/TSA"/>
</dbReference>
<evidence type="ECO:0000256" key="5">
    <source>
        <dbReference type="SAM" id="SignalP"/>
    </source>
</evidence>
<dbReference type="InterPro" id="IPR017937">
    <property type="entry name" value="Thioredoxin_CS"/>
</dbReference>
<dbReference type="PROSITE" id="PS00194">
    <property type="entry name" value="THIOREDOXIN_1"/>
    <property type="match status" value="1"/>
</dbReference>
<dbReference type="CDD" id="cd02966">
    <property type="entry name" value="TlpA_like_family"/>
    <property type="match status" value="1"/>
</dbReference>
<dbReference type="RefSeq" id="WP_109414958.1">
    <property type="nucleotide sequence ID" value="NZ_QEAS01000004.1"/>
</dbReference>
<dbReference type="EMBL" id="QEAS01000004">
    <property type="protein sequence ID" value="PWG81474.1"/>
    <property type="molecule type" value="Genomic_DNA"/>
</dbReference>
<feature type="chain" id="PRO_5015688755" description="Thioredoxin domain-containing protein" evidence="5">
    <location>
        <begin position="28"/>
        <end position="395"/>
    </location>
</feature>
<dbReference type="SUPFAM" id="SSF52833">
    <property type="entry name" value="Thioredoxin-like"/>
    <property type="match status" value="1"/>
</dbReference>
<evidence type="ECO:0000313" key="8">
    <source>
        <dbReference type="Proteomes" id="UP000245647"/>
    </source>
</evidence>
<evidence type="ECO:0000256" key="3">
    <source>
        <dbReference type="ARBA" id="ARBA00023157"/>
    </source>
</evidence>
<organism evidence="7 8">
    <name type="scientific">Pararcticibacter amylolyticus</name>
    <dbReference type="NCBI Taxonomy" id="2173175"/>
    <lineage>
        <taxon>Bacteria</taxon>
        <taxon>Pseudomonadati</taxon>
        <taxon>Bacteroidota</taxon>
        <taxon>Sphingobacteriia</taxon>
        <taxon>Sphingobacteriales</taxon>
        <taxon>Sphingobacteriaceae</taxon>
        <taxon>Pararcticibacter</taxon>
    </lineage>
</organism>
<proteinExistence type="predicted"/>
<evidence type="ECO:0000313" key="7">
    <source>
        <dbReference type="EMBL" id="PWG81474.1"/>
    </source>
</evidence>
<sequence>MRRNFKILVLMLLALPFTMVKGQQAMAGRYRLVLDLHQVKGHPEMIYFWYDAFAGNERVTRVDSAVVKNNLVEFTGMIDEPQEAFLSTKRRLYRGRVNNGDRLSFYLTAGSIRIVPADSLNIYSQTGGSFSEDYRNFQEVKRFYDQQIIVAAIKVSQLDKHRDSLAYHHAAADFNKTEAFYANTICKNWVLEHPSSPVSLLPLRWYAGSVITNPGGVDSAYQSLSDTVKSLPSAMDLKRRVDNVMRSASGREAPLFSMPDTAGKLLYLSDYRGNYVLLDFWASWCAPCRRENPNVAANFRHYRSRNFVVVSVSLDNQSTKEAWLKAIQKDRLQEWPHVSDLKGFNSEAALLYGVQAVPQNFLIDPQGKIIGKNLFGTALSQKLEEVLGAGSGKGL</sequence>
<dbReference type="AlphaFoldDB" id="A0A2U2PJN4"/>
<dbReference type="PROSITE" id="PS51352">
    <property type="entry name" value="THIOREDOXIN_2"/>
    <property type="match status" value="1"/>
</dbReference>
<evidence type="ECO:0000256" key="4">
    <source>
        <dbReference type="ARBA" id="ARBA00023284"/>
    </source>
</evidence>
<dbReference type="OrthoDB" id="743079at2"/>
<dbReference type="GO" id="GO:0016209">
    <property type="term" value="F:antioxidant activity"/>
    <property type="evidence" value="ECO:0007669"/>
    <property type="project" value="InterPro"/>
</dbReference>
<comment type="caution">
    <text evidence="7">The sequence shown here is derived from an EMBL/GenBank/DDBJ whole genome shotgun (WGS) entry which is preliminary data.</text>
</comment>
<feature type="domain" description="Thioredoxin" evidence="6">
    <location>
        <begin position="247"/>
        <end position="392"/>
    </location>
</feature>
<evidence type="ECO:0000259" key="6">
    <source>
        <dbReference type="PROSITE" id="PS51352"/>
    </source>
</evidence>
<keyword evidence="8" id="KW-1185">Reference proteome</keyword>
<evidence type="ECO:0000256" key="2">
    <source>
        <dbReference type="ARBA" id="ARBA00022748"/>
    </source>
</evidence>
<dbReference type="InterPro" id="IPR013766">
    <property type="entry name" value="Thioredoxin_domain"/>
</dbReference>
<dbReference type="Pfam" id="PF00578">
    <property type="entry name" value="AhpC-TSA"/>
    <property type="match status" value="1"/>
</dbReference>
<name>A0A2U2PJN4_9SPHI</name>
<keyword evidence="5" id="KW-0732">Signal</keyword>
<comment type="subcellular location">
    <subcellularLocation>
        <location evidence="1">Cell envelope</location>
    </subcellularLocation>
</comment>
<keyword evidence="4" id="KW-0676">Redox-active center</keyword>
<dbReference type="Proteomes" id="UP000245647">
    <property type="component" value="Unassembled WGS sequence"/>
</dbReference>
<dbReference type="GO" id="GO:0017004">
    <property type="term" value="P:cytochrome complex assembly"/>
    <property type="evidence" value="ECO:0007669"/>
    <property type="project" value="UniProtKB-KW"/>
</dbReference>
<keyword evidence="2" id="KW-0201">Cytochrome c-type biogenesis</keyword>
<gene>
    <name evidence="7" type="ORF">DDR33_06490</name>
</gene>
<dbReference type="Pfam" id="PF14289">
    <property type="entry name" value="DUF4369"/>
    <property type="match status" value="1"/>
</dbReference>
<keyword evidence="3" id="KW-1015">Disulfide bond</keyword>
<dbReference type="InterPro" id="IPR050553">
    <property type="entry name" value="Thioredoxin_ResA/DsbE_sf"/>
</dbReference>
<dbReference type="InterPro" id="IPR025380">
    <property type="entry name" value="DUF4369"/>
</dbReference>
<dbReference type="InterPro" id="IPR036249">
    <property type="entry name" value="Thioredoxin-like_sf"/>
</dbReference>
<dbReference type="GO" id="GO:0016491">
    <property type="term" value="F:oxidoreductase activity"/>
    <property type="evidence" value="ECO:0007669"/>
    <property type="project" value="InterPro"/>
</dbReference>
<accession>A0A2U2PJN4</accession>
<dbReference type="GO" id="GO:0030313">
    <property type="term" value="C:cell envelope"/>
    <property type="evidence" value="ECO:0007669"/>
    <property type="project" value="UniProtKB-SubCell"/>
</dbReference>
<feature type="signal peptide" evidence="5">
    <location>
        <begin position="1"/>
        <end position="27"/>
    </location>
</feature>
<evidence type="ECO:0000256" key="1">
    <source>
        <dbReference type="ARBA" id="ARBA00004196"/>
    </source>
</evidence>
<protein>
    <recommendedName>
        <fullName evidence="6">Thioredoxin domain-containing protein</fullName>
    </recommendedName>
</protein>
<dbReference type="PANTHER" id="PTHR42852">
    <property type="entry name" value="THIOL:DISULFIDE INTERCHANGE PROTEIN DSBE"/>
    <property type="match status" value="1"/>
</dbReference>